<keyword evidence="4 6" id="KW-0456">Lyase</keyword>
<dbReference type="PANTHER" id="PTHR48078:SF7">
    <property type="entry name" value="BLL6502 PROTEIN"/>
    <property type="match status" value="1"/>
</dbReference>
<dbReference type="Proteomes" id="UP000178606">
    <property type="component" value="Unassembled WGS sequence"/>
</dbReference>
<dbReference type="Gene3D" id="3.40.50.1100">
    <property type="match status" value="2"/>
</dbReference>
<evidence type="ECO:0000313" key="6">
    <source>
        <dbReference type="EMBL" id="OGG43718.1"/>
    </source>
</evidence>
<comment type="cofactor">
    <cofactor evidence="1">
        <name>pyridoxal 5'-phosphate</name>
        <dbReference type="ChEBI" id="CHEBI:597326"/>
    </cofactor>
</comment>
<dbReference type="GO" id="GO:0006567">
    <property type="term" value="P:L-threonine catabolic process"/>
    <property type="evidence" value="ECO:0007669"/>
    <property type="project" value="TreeGrafter"/>
</dbReference>
<reference evidence="6 7" key="1">
    <citation type="journal article" date="2016" name="Nat. Commun.">
        <title>Thousands of microbial genomes shed light on interconnected biogeochemical processes in an aquifer system.</title>
        <authorList>
            <person name="Anantharaman K."/>
            <person name="Brown C.T."/>
            <person name="Hug L.A."/>
            <person name="Sharon I."/>
            <person name="Castelle C.J."/>
            <person name="Probst A.J."/>
            <person name="Thomas B.C."/>
            <person name="Singh A."/>
            <person name="Wilkins M.J."/>
            <person name="Karaoz U."/>
            <person name="Brodie E.L."/>
            <person name="Williams K.H."/>
            <person name="Hubbard S.S."/>
            <person name="Banfield J.F."/>
        </authorList>
    </citation>
    <scope>NUCLEOTIDE SEQUENCE [LARGE SCALE GENOMIC DNA]</scope>
    <source>
        <strain evidence="7">RIFCSPLOWO2_12_FULL_64_10</strain>
    </source>
</reference>
<protein>
    <submittedName>
        <fullName evidence="6">Threonine ammonia-lyase</fullName>
    </submittedName>
</protein>
<dbReference type="InterPro" id="IPR050147">
    <property type="entry name" value="Ser/Thr_Dehydratase"/>
</dbReference>
<accession>A0A1F6C3S3</accession>
<dbReference type="FunFam" id="3.40.50.1100:FF:000005">
    <property type="entry name" value="Threonine dehydratase catabolic"/>
    <property type="match status" value="1"/>
</dbReference>
<dbReference type="InterPro" id="IPR036052">
    <property type="entry name" value="TrpB-like_PALP_sf"/>
</dbReference>
<gene>
    <name evidence="6" type="ORF">A3F84_27395</name>
</gene>
<keyword evidence="3" id="KW-0663">Pyridoxal phosphate</keyword>
<comment type="similarity">
    <text evidence="2">Belongs to the serine/threonine dehydratase family.</text>
</comment>
<dbReference type="GO" id="GO:0006565">
    <property type="term" value="P:L-serine catabolic process"/>
    <property type="evidence" value="ECO:0007669"/>
    <property type="project" value="TreeGrafter"/>
</dbReference>
<dbReference type="GO" id="GO:0004794">
    <property type="term" value="F:threonine deaminase activity"/>
    <property type="evidence" value="ECO:0007669"/>
    <property type="project" value="TreeGrafter"/>
</dbReference>
<evidence type="ECO:0000256" key="4">
    <source>
        <dbReference type="ARBA" id="ARBA00023239"/>
    </source>
</evidence>
<evidence type="ECO:0000256" key="2">
    <source>
        <dbReference type="ARBA" id="ARBA00010869"/>
    </source>
</evidence>
<dbReference type="GO" id="GO:0009097">
    <property type="term" value="P:isoleucine biosynthetic process"/>
    <property type="evidence" value="ECO:0007669"/>
    <property type="project" value="TreeGrafter"/>
</dbReference>
<dbReference type="GO" id="GO:0003941">
    <property type="term" value="F:L-serine ammonia-lyase activity"/>
    <property type="evidence" value="ECO:0007669"/>
    <property type="project" value="TreeGrafter"/>
</dbReference>
<dbReference type="EMBL" id="MFKF01000427">
    <property type="protein sequence ID" value="OGG43718.1"/>
    <property type="molecule type" value="Genomic_DNA"/>
</dbReference>
<comment type="caution">
    <text evidence="6">The sequence shown here is derived from an EMBL/GenBank/DDBJ whole genome shotgun (WGS) entry which is preliminary data.</text>
</comment>
<dbReference type="InterPro" id="IPR001926">
    <property type="entry name" value="TrpB-like_PALP"/>
</dbReference>
<dbReference type="SUPFAM" id="SSF53686">
    <property type="entry name" value="Tryptophan synthase beta subunit-like PLP-dependent enzymes"/>
    <property type="match status" value="1"/>
</dbReference>
<evidence type="ECO:0000313" key="7">
    <source>
        <dbReference type="Proteomes" id="UP000178606"/>
    </source>
</evidence>
<feature type="domain" description="Tryptophan synthase beta chain-like PALP" evidence="5">
    <location>
        <begin position="23"/>
        <end position="311"/>
    </location>
</feature>
<dbReference type="PANTHER" id="PTHR48078">
    <property type="entry name" value="THREONINE DEHYDRATASE, MITOCHONDRIAL-RELATED"/>
    <property type="match status" value="1"/>
</dbReference>
<evidence type="ECO:0000259" key="5">
    <source>
        <dbReference type="Pfam" id="PF00291"/>
    </source>
</evidence>
<evidence type="ECO:0000256" key="1">
    <source>
        <dbReference type="ARBA" id="ARBA00001933"/>
    </source>
</evidence>
<sequence>MAEGLKWKRPTLQDVIAARQVVSRYLSKTPLHRSLSLGRLLDADVYVKHENHQPVGAFKVRGGVNRLHHLTPQERRAGVVTASTGNHAQSIAYAARLFDVRAQVLMPERSNPDKVAAVRDLGGEVLFHGRDFDETRFYAEDYARDRGAVFINSANDFHLISGVGTMALEVFEDLPDPDLLIVPIGGGSSACGNAIVAKSIRPQVQVVGVQAEGAPCVYLSYKAGRIVETPEAATFAEGLATRVPFELTFGIILDLIDDIVLVSDDEIERAIVRMLRATHNLAEGAGASPLAAALKMRDQIAGKKVVLILSGGNLTVERLREILNKVELSGKEKLP</sequence>
<proteinExistence type="inferred from homology"/>
<organism evidence="6 7">
    <name type="scientific">Handelsmanbacteria sp. (strain RIFCSPLOWO2_12_FULL_64_10)</name>
    <dbReference type="NCBI Taxonomy" id="1817868"/>
    <lineage>
        <taxon>Bacteria</taxon>
        <taxon>Candidatus Handelsmaniibacteriota</taxon>
    </lineage>
</organism>
<dbReference type="AlphaFoldDB" id="A0A1F6C3S3"/>
<dbReference type="CDD" id="cd01562">
    <property type="entry name" value="Thr-dehyd"/>
    <property type="match status" value="1"/>
</dbReference>
<name>A0A1F6C3S3_HANXR</name>
<dbReference type="Pfam" id="PF00291">
    <property type="entry name" value="PALP"/>
    <property type="match status" value="1"/>
</dbReference>
<evidence type="ECO:0000256" key="3">
    <source>
        <dbReference type="ARBA" id="ARBA00022898"/>
    </source>
</evidence>